<keyword evidence="4" id="KW-0238">DNA-binding</keyword>
<dbReference type="NCBIfam" id="TIGR02937">
    <property type="entry name" value="sigma70-ECF"/>
    <property type="match status" value="1"/>
</dbReference>
<evidence type="ECO:0000259" key="7">
    <source>
        <dbReference type="Pfam" id="PF08281"/>
    </source>
</evidence>
<dbReference type="InterPro" id="IPR013324">
    <property type="entry name" value="RNA_pol_sigma_r3/r4-like"/>
</dbReference>
<dbReference type="SUPFAM" id="SSF88659">
    <property type="entry name" value="Sigma3 and sigma4 domains of RNA polymerase sigma factors"/>
    <property type="match status" value="1"/>
</dbReference>
<keyword evidence="3" id="KW-0731">Sigma factor</keyword>
<dbReference type="Pfam" id="PF08281">
    <property type="entry name" value="Sigma70_r4_2"/>
    <property type="match status" value="1"/>
</dbReference>
<dbReference type="Gene3D" id="1.10.10.10">
    <property type="entry name" value="Winged helix-like DNA-binding domain superfamily/Winged helix DNA-binding domain"/>
    <property type="match status" value="1"/>
</dbReference>
<dbReference type="EMBL" id="JACYTN010000003">
    <property type="protein sequence ID" value="MBD8497949.1"/>
    <property type="molecule type" value="Genomic_DNA"/>
</dbReference>
<reference evidence="8 9" key="1">
    <citation type="submission" date="2020-09" db="EMBL/GenBank/DDBJ databases">
        <title>Paenibacillus sp. CAU 1523 isolated from sand of Haeundae Beach.</title>
        <authorList>
            <person name="Kim W."/>
        </authorList>
    </citation>
    <scope>NUCLEOTIDE SEQUENCE [LARGE SCALE GENOMIC DNA]</scope>
    <source>
        <strain evidence="8 9">CAU 1523</strain>
    </source>
</reference>
<dbReference type="Pfam" id="PF04542">
    <property type="entry name" value="Sigma70_r2"/>
    <property type="match status" value="1"/>
</dbReference>
<dbReference type="PANTHER" id="PTHR43133:SF8">
    <property type="entry name" value="RNA POLYMERASE SIGMA FACTOR HI_1459-RELATED"/>
    <property type="match status" value="1"/>
</dbReference>
<dbReference type="PANTHER" id="PTHR43133">
    <property type="entry name" value="RNA POLYMERASE ECF-TYPE SIGMA FACTO"/>
    <property type="match status" value="1"/>
</dbReference>
<dbReference type="Gene3D" id="1.10.1740.10">
    <property type="match status" value="1"/>
</dbReference>
<comment type="caution">
    <text evidence="8">The sequence shown here is derived from an EMBL/GenBank/DDBJ whole genome shotgun (WGS) entry which is preliminary data.</text>
</comment>
<evidence type="ECO:0000313" key="9">
    <source>
        <dbReference type="Proteomes" id="UP000634529"/>
    </source>
</evidence>
<feature type="domain" description="RNA polymerase sigma factor 70 region 4 type 2" evidence="7">
    <location>
        <begin position="121"/>
        <end position="167"/>
    </location>
</feature>
<dbReference type="InterPro" id="IPR013249">
    <property type="entry name" value="RNA_pol_sigma70_r4_t2"/>
</dbReference>
<evidence type="ECO:0000313" key="8">
    <source>
        <dbReference type="EMBL" id="MBD8497949.1"/>
    </source>
</evidence>
<evidence type="ECO:0000256" key="4">
    <source>
        <dbReference type="ARBA" id="ARBA00023125"/>
    </source>
</evidence>
<name>A0ABR9AV12_9BACL</name>
<keyword evidence="5" id="KW-0804">Transcription</keyword>
<proteinExistence type="inferred from homology"/>
<keyword evidence="2" id="KW-0805">Transcription regulation</keyword>
<evidence type="ECO:0000256" key="5">
    <source>
        <dbReference type="ARBA" id="ARBA00023163"/>
    </source>
</evidence>
<evidence type="ECO:0000259" key="6">
    <source>
        <dbReference type="Pfam" id="PF04542"/>
    </source>
</evidence>
<evidence type="ECO:0000256" key="2">
    <source>
        <dbReference type="ARBA" id="ARBA00023015"/>
    </source>
</evidence>
<dbReference type="SUPFAM" id="SSF88946">
    <property type="entry name" value="Sigma2 domain of RNA polymerase sigma factors"/>
    <property type="match status" value="1"/>
</dbReference>
<evidence type="ECO:0000256" key="3">
    <source>
        <dbReference type="ARBA" id="ARBA00023082"/>
    </source>
</evidence>
<dbReference type="InterPro" id="IPR036388">
    <property type="entry name" value="WH-like_DNA-bd_sf"/>
</dbReference>
<dbReference type="InterPro" id="IPR007627">
    <property type="entry name" value="RNA_pol_sigma70_r2"/>
</dbReference>
<evidence type="ECO:0000256" key="1">
    <source>
        <dbReference type="ARBA" id="ARBA00010641"/>
    </source>
</evidence>
<protein>
    <submittedName>
        <fullName evidence="8">Sigma-70 family RNA polymerase sigma factor</fullName>
    </submittedName>
</protein>
<dbReference type="InterPro" id="IPR013325">
    <property type="entry name" value="RNA_pol_sigma_r2"/>
</dbReference>
<organism evidence="8 9">
    <name type="scientific">Paenibacillus arenosi</name>
    <dbReference type="NCBI Taxonomy" id="2774142"/>
    <lineage>
        <taxon>Bacteria</taxon>
        <taxon>Bacillati</taxon>
        <taxon>Bacillota</taxon>
        <taxon>Bacilli</taxon>
        <taxon>Bacillales</taxon>
        <taxon>Paenibacillaceae</taxon>
        <taxon>Paenibacillus</taxon>
    </lineage>
</organism>
<comment type="similarity">
    <text evidence="1">Belongs to the sigma-70 factor family. ECF subfamily.</text>
</comment>
<gene>
    <name evidence="8" type="ORF">IFO66_06470</name>
</gene>
<dbReference type="InterPro" id="IPR014284">
    <property type="entry name" value="RNA_pol_sigma-70_dom"/>
</dbReference>
<dbReference type="Proteomes" id="UP000634529">
    <property type="component" value="Unassembled WGS sequence"/>
</dbReference>
<keyword evidence="9" id="KW-1185">Reference proteome</keyword>
<sequence length="197" mass="23862">MDDAELRQVIANVRNGDIESFEKIVHRYQKSIFYYCYHMLGNYSEAEDMVQEVFLKAFRNLEQCNEEIPFGAWIYKIAYHQCIDMIRKRKLVKYLPFFYRDDKENKSVDQQIEAHYFDEHVHKAMMKLSVEERNLLILRCVQDKSYQEIGFILNQNSTNLRKKYERTAEKFRKYYAQVKGVEEVDVEQPSRFEKTFS</sequence>
<accession>A0ABR9AV12</accession>
<dbReference type="InterPro" id="IPR039425">
    <property type="entry name" value="RNA_pol_sigma-70-like"/>
</dbReference>
<feature type="domain" description="RNA polymerase sigma-70 region 2" evidence="6">
    <location>
        <begin position="25"/>
        <end position="90"/>
    </location>
</feature>
<dbReference type="RefSeq" id="WP_192024363.1">
    <property type="nucleotide sequence ID" value="NZ_JACYTN010000003.1"/>
</dbReference>